<feature type="transmembrane region" description="Helical" evidence="1">
    <location>
        <begin position="6"/>
        <end position="22"/>
    </location>
</feature>
<evidence type="ECO:0000256" key="1">
    <source>
        <dbReference type="SAM" id="Phobius"/>
    </source>
</evidence>
<keyword evidence="1" id="KW-1133">Transmembrane helix</keyword>
<dbReference type="EMBL" id="CP017075">
    <property type="protein sequence ID" value="AOR77915.1"/>
    <property type="molecule type" value="Genomic_DNA"/>
</dbReference>
<dbReference type="AlphaFoldDB" id="A0A1D8A737"/>
<accession>A0A1D8A737</accession>
<keyword evidence="1" id="KW-0472">Membrane</keyword>
<keyword evidence="3" id="KW-1185">Reference proteome</keyword>
<feature type="transmembrane region" description="Helical" evidence="1">
    <location>
        <begin position="29"/>
        <end position="47"/>
    </location>
</feature>
<organism evidence="2 3">
    <name type="scientific">Novosphingobium resinovorum</name>
    <dbReference type="NCBI Taxonomy" id="158500"/>
    <lineage>
        <taxon>Bacteria</taxon>
        <taxon>Pseudomonadati</taxon>
        <taxon>Pseudomonadota</taxon>
        <taxon>Alphaproteobacteria</taxon>
        <taxon>Sphingomonadales</taxon>
        <taxon>Sphingomonadaceae</taxon>
        <taxon>Novosphingobium</taxon>
    </lineage>
</organism>
<evidence type="ECO:0000313" key="2">
    <source>
        <dbReference type="EMBL" id="AOR77915.1"/>
    </source>
</evidence>
<feature type="transmembrane region" description="Helical" evidence="1">
    <location>
        <begin position="53"/>
        <end position="72"/>
    </location>
</feature>
<protein>
    <submittedName>
        <fullName evidence="2">Uncharacterized protein</fullName>
    </submittedName>
</protein>
<dbReference type="KEGG" id="nre:BES08_15005"/>
<feature type="transmembrane region" description="Helical" evidence="1">
    <location>
        <begin position="112"/>
        <end position="130"/>
    </location>
</feature>
<evidence type="ECO:0000313" key="3">
    <source>
        <dbReference type="Proteomes" id="UP000094626"/>
    </source>
</evidence>
<feature type="transmembrane region" description="Helical" evidence="1">
    <location>
        <begin position="79"/>
        <end position="100"/>
    </location>
</feature>
<reference evidence="3" key="1">
    <citation type="journal article" date="2017" name="J. Biotechnol.">
        <title>Complete genome sequence of Novosphingobium resinovorum SA1, a versatile xenobiotic-degrading bacterium capable of utilizing sulfanilic acid.</title>
        <authorList>
            <person name="Hegedus B."/>
            <person name="Kos P.B."/>
            <person name="Balint B."/>
            <person name="Maroti G."/>
            <person name="Gan H.M."/>
            <person name="Perei K."/>
            <person name="Rakhely G."/>
        </authorList>
    </citation>
    <scope>NUCLEOTIDE SEQUENCE [LARGE SCALE GENOMIC DNA]</scope>
    <source>
        <strain evidence="3">SA1</strain>
    </source>
</reference>
<keyword evidence="1" id="KW-0812">Transmembrane</keyword>
<name>A0A1D8A737_9SPHN</name>
<dbReference type="Proteomes" id="UP000094626">
    <property type="component" value="Chromosome"/>
</dbReference>
<gene>
    <name evidence="2" type="ORF">BES08_15005</name>
</gene>
<proteinExistence type="predicted"/>
<sequence length="146" mass="16173">MLLNLVFGILMFVSCLPALLWGGWEGRRICLMFVVAALATYIGATTFKTQISLAHSTVMVDFVLLIGLAHLAAKTDRYWPLWICAFQALSVISFLAWEIVPNTPRLFKAASAVWSIPQLIVLCVGPILDLRHSSRGARRAEPPYAD</sequence>